<evidence type="ECO:0000256" key="2">
    <source>
        <dbReference type="ARBA" id="ARBA00022840"/>
    </source>
</evidence>
<dbReference type="InterPro" id="IPR004821">
    <property type="entry name" value="Cyt_trans-like"/>
</dbReference>
<organism evidence="5 6">
    <name type="scientific">Lactobacillus xylocopicola</name>
    <dbReference type="NCBI Taxonomy" id="2976676"/>
    <lineage>
        <taxon>Bacteria</taxon>
        <taxon>Bacillati</taxon>
        <taxon>Bacillota</taxon>
        <taxon>Bacilli</taxon>
        <taxon>Lactobacillales</taxon>
        <taxon>Lactobacillaceae</taxon>
        <taxon>Lactobacillus</taxon>
    </lineage>
</organism>
<comment type="catalytic activity">
    <reaction evidence="3">
        <text>holo-[citrate lyase ACP] + acetate + ATP = acetyl-[citrate lyase ACP] + AMP + diphosphate</text>
        <dbReference type="Rhea" id="RHEA:23788"/>
        <dbReference type="Rhea" id="RHEA-COMP:10158"/>
        <dbReference type="Rhea" id="RHEA-COMP:13710"/>
        <dbReference type="ChEBI" id="CHEBI:30089"/>
        <dbReference type="ChEBI" id="CHEBI:30616"/>
        <dbReference type="ChEBI" id="CHEBI:33019"/>
        <dbReference type="ChEBI" id="CHEBI:82683"/>
        <dbReference type="ChEBI" id="CHEBI:137976"/>
        <dbReference type="ChEBI" id="CHEBI:456215"/>
        <dbReference type="EC" id="6.2.1.22"/>
    </reaction>
</comment>
<sequence length="351" mass="38970">MDKIVDLYLNIPATRKKWENFLAKRGITNFSSREVEVIDHTFGLFDDQNELVGTGSVAGNVLKYLAVCNQDAVAGARFNQLVTVLQQYLFNQNIYHSFVFTKEEYAASFAHLGFTELARTETAAFLESGTPDIDDFLVNLPQVANQASQQVAAIVMNANPFTLGHRQLVELASRENGLVYVFVVATDASLFNTKERQELVKAGTADLDNVLVVSGGDYLVSQSTFPAYFLKSPAELIVSQTAVDALVFKNKIAPALAIKRRYLGTEPFSRTTNFYNQSLVSILSPEIDVRIVERFSTKEQIITATRVRQLLKTDQIAAIAALVPASTMNFMLAHQQDLQKRIKEGMNINGN</sequence>
<dbReference type="Gene3D" id="3.40.50.620">
    <property type="entry name" value="HUPs"/>
    <property type="match status" value="1"/>
</dbReference>
<dbReference type="PIRSF" id="PIRSF005751">
    <property type="entry name" value="Acet_citr_lig"/>
    <property type="match status" value="1"/>
</dbReference>
<dbReference type="PANTHER" id="PTHR40599">
    <property type="entry name" value="[CITRATE [PRO-3S]-LYASE] LIGASE"/>
    <property type="match status" value="1"/>
</dbReference>
<evidence type="ECO:0000313" key="5">
    <source>
        <dbReference type="EMBL" id="BDR60559.1"/>
    </source>
</evidence>
<evidence type="ECO:0000259" key="4">
    <source>
        <dbReference type="SMART" id="SM00764"/>
    </source>
</evidence>
<protein>
    <recommendedName>
        <fullName evidence="3">[Citrate [pro-3S]-lyase] ligase</fullName>
        <ecNumber evidence="3">6.2.1.22</ecNumber>
    </recommendedName>
</protein>
<dbReference type="Proteomes" id="UP001321741">
    <property type="component" value="Chromosome"/>
</dbReference>
<name>A0ABM8BH07_9LACO</name>
<keyword evidence="2 3" id="KW-0067">ATP-binding</keyword>
<dbReference type="InterPro" id="IPR014729">
    <property type="entry name" value="Rossmann-like_a/b/a_fold"/>
</dbReference>
<dbReference type="NCBIfam" id="TIGR00124">
    <property type="entry name" value="cit_ly_ligase"/>
    <property type="match status" value="1"/>
</dbReference>
<comment type="function">
    <text evidence="3">Acetylation of prosthetic group (2-(5''-phosphoribosyl)-3'-dephosphocoenzyme-A) of the gamma subunit of citrate lyase.</text>
</comment>
<keyword evidence="6" id="KW-1185">Reference proteome</keyword>
<gene>
    <name evidence="5" type="primary">citC</name>
    <name evidence="5" type="ORF">KIM322_08200</name>
</gene>
<dbReference type="PANTHER" id="PTHR40599:SF1">
    <property type="entry name" value="[CITRATE [PRO-3S]-LYASE] LIGASE"/>
    <property type="match status" value="1"/>
</dbReference>
<dbReference type="InterPro" id="IPR005216">
    <property type="entry name" value="Citrate_lyase_ligase"/>
</dbReference>
<evidence type="ECO:0000256" key="1">
    <source>
        <dbReference type="ARBA" id="ARBA00022741"/>
    </source>
</evidence>
<dbReference type="EC" id="6.2.1.22" evidence="3"/>
<dbReference type="SUPFAM" id="SSF52374">
    <property type="entry name" value="Nucleotidylyl transferase"/>
    <property type="match status" value="1"/>
</dbReference>
<reference evidence="5 6" key="1">
    <citation type="journal article" date="2023" name="Microbiol. Spectr.">
        <title>Symbiosis of Carpenter Bees with Uncharacterized Lactic Acid Bacteria Showing NAD Auxotrophy.</title>
        <authorList>
            <person name="Kawasaki S."/>
            <person name="Ozawa K."/>
            <person name="Mori T."/>
            <person name="Yamamoto A."/>
            <person name="Ito M."/>
            <person name="Ohkuma M."/>
            <person name="Sakamoto M."/>
            <person name="Matsutani M."/>
        </authorList>
    </citation>
    <scope>NUCLEOTIDE SEQUENCE [LARGE SCALE GENOMIC DNA]</scope>
    <source>
        <strain evidence="5 6">Kim32-2</strain>
    </source>
</reference>
<dbReference type="NCBIfam" id="TIGR00125">
    <property type="entry name" value="cyt_tran_rel"/>
    <property type="match status" value="1"/>
</dbReference>
<feature type="domain" description="Citrate lyase ligase C-terminal" evidence="4">
    <location>
        <begin position="151"/>
        <end position="331"/>
    </location>
</feature>
<dbReference type="Pfam" id="PF08218">
    <property type="entry name" value="Citrate_ly_lig"/>
    <property type="match status" value="1"/>
</dbReference>
<evidence type="ECO:0000313" key="6">
    <source>
        <dbReference type="Proteomes" id="UP001321741"/>
    </source>
</evidence>
<dbReference type="InterPro" id="IPR013166">
    <property type="entry name" value="Citrate_lyase_ligase_C"/>
</dbReference>
<proteinExistence type="predicted"/>
<keyword evidence="3 5" id="KW-0436">Ligase</keyword>
<evidence type="ECO:0000256" key="3">
    <source>
        <dbReference type="PIRNR" id="PIRNR005751"/>
    </source>
</evidence>
<dbReference type="EMBL" id="AP026803">
    <property type="protein sequence ID" value="BDR60559.1"/>
    <property type="molecule type" value="Genomic_DNA"/>
</dbReference>
<keyword evidence="1 3" id="KW-0547">Nucleotide-binding</keyword>
<dbReference type="RefSeq" id="WP_317636818.1">
    <property type="nucleotide sequence ID" value="NZ_AP026803.1"/>
</dbReference>
<dbReference type="GO" id="GO:0016874">
    <property type="term" value="F:ligase activity"/>
    <property type="evidence" value="ECO:0007669"/>
    <property type="project" value="UniProtKB-KW"/>
</dbReference>
<accession>A0ABM8BH07</accession>
<dbReference type="SMART" id="SM00764">
    <property type="entry name" value="Citrate_ly_lig"/>
    <property type="match status" value="1"/>
</dbReference>